<dbReference type="Proteomes" id="UP000050761">
    <property type="component" value="Unassembled WGS sequence"/>
</dbReference>
<dbReference type="InterPro" id="IPR029021">
    <property type="entry name" value="Prot-tyrosine_phosphatase-like"/>
</dbReference>
<reference evidence="5" key="2">
    <citation type="submission" date="2019-09" db="UniProtKB">
        <authorList>
            <consortium name="WormBaseParasite"/>
        </authorList>
    </citation>
    <scope>IDENTIFICATION</scope>
</reference>
<dbReference type="AlphaFoldDB" id="A0A183GLJ2"/>
<accession>A0A183GLJ2</accession>
<dbReference type="PROSITE" id="PS50055">
    <property type="entry name" value="TYR_PHOSPHATASE_PTP"/>
    <property type="match status" value="1"/>
</dbReference>
<dbReference type="InterPro" id="IPR003595">
    <property type="entry name" value="Tyr_Pase_cat"/>
</dbReference>
<dbReference type="EMBL" id="UZAH01035203">
    <property type="protein sequence ID" value="VDP39604.1"/>
    <property type="molecule type" value="Genomic_DNA"/>
</dbReference>
<keyword evidence="4" id="KW-1185">Reference proteome</keyword>
<dbReference type="OrthoDB" id="5843820at2759"/>
<gene>
    <name evidence="3" type="ORF">HPBE_LOCUS23561</name>
</gene>
<dbReference type="SUPFAM" id="SSF52799">
    <property type="entry name" value="(Phosphotyrosine protein) phosphatases II"/>
    <property type="match status" value="1"/>
</dbReference>
<dbReference type="Gene3D" id="3.90.190.10">
    <property type="entry name" value="Protein tyrosine phosphatase superfamily"/>
    <property type="match status" value="1"/>
</dbReference>
<dbReference type="PROSITE" id="PS50056">
    <property type="entry name" value="TYR_PHOSPHATASE_2"/>
    <property type="match status" value="1"/>
</dbReference>
<dbReference type="InterPro" id="IPR000387">
    <property type="entry name" value="Tyr_Pase_dom"/>
</dbReference>
<dbReference type="PANTHER" id="PTHR19134:SF449">
    <property type="entry name" value="TYROSINE-PROTEIN PHOSPHATASE 1"/>
    <property type="match status" value="1"/>
</dbReference>
<dbReference type="SMART" id="SM00194">
    <property type="entry name" value="PTPc"/>
    <property type="match status" value="1"/>
</dbReference>
<dbReference type="InterPro" id="IPR050348">
    <property type="entry name" value="Protein-Tyr_Phosphatase"/>
</dbReference>
<reference evidence="3 4" key="1">
    <citation type="submission" date="2018-11" db="EMBL/GenBank/DDBJ databases">
        <authorList>
            <consortium name="Pathogen Informatics"/>
        </authorList>
    </citation>
    <scope>NUCLEOTIDE SEQUENCE [LARGE SCALE GENOMIC DNA]</scope>
</reference>
<feature type="domain" description="Tyrosine-protein phosphatase" evidence="1">
    <location>
        <begin position="31"/>
        <end position="223"/>
    </location>
</feature>
<name>A0A183GLJ2_HELPZ</name>
<accession>A0A3P8E591</accession>
<dbReference type="Pfam" id="PF00102">
    <property type="entry name" value="Y_phosphatase"/>
    <property type="match status" value="1"/>
</dbReference>
<evidence type="ECO:0000313" key="5">
    <source>
        <dbReference type="WBParaSite" id="HPBE_0002356201-mRNA-1"/>
    </source>
</evidence>
<dbReference type="GO" id="GO:0004725">
    <property type="term" value="F:protein tyrosine phosphatase activity"/>
    <property type="evidence" value="ECO:0007669"/>
    <property type="project" value="InterPro"/>
</dbReference>
<proteinExistence type="predicted"/>
<dbReference type="InterPro" id="IPR000242">
    <property type="entry name" value="PTP_cat"/>
</dbReference>
<dbReference type="PANTHER" id="PTHR19134">
    <property type="entry name" value="RECEPTOR-TYPE TYROSINE-PROTEIN PHOSPHATASE"/>
    <property type="match status" value="1"/>
</dbReference>
<evidence type="ECO:0000313" key="3">
    <source>
        <dbReference type="EMBL" id="VDP39604.1"/>
    </source>
</evidence>
<sequence>FTSRVPSKKLGEGVLEAYKEFLKESPTFFAYWKAENMAKNLKQNGQYILAQAPFNSATQIDFFRMLSQTHPEAMVVMDAPDSEDMKYVFADNGTYGSVSMSMENGDDHEGVTVRIFTVNKSKFKAYCINGWKTDKDPPKDLVVVHEKIRSTIGNNNTNLLLLVCKDGCSRCPLFCLLDIESERIRSKGRMKFGDTIRNIRYQRSNSFDTPELFEVATSAIVELAKKNIDAGAKSEIKTV</sequence>
<protein>
    <submittedName>
        <fullName evidence="5">Tyrosine-protein phosphatase domain-containing protein</fullName>
    </submittedName>
</protein>
<evidence type="ECO:0000313" key="4">
    <source>
        <dbReference type="Proteomes" id="UP000050761"/>
    </source>
</evidence>
<evidence type="ECO:0000259" key="2">
    <source>
        <dbReference type="PROSITE" id="PS50056"/>
    </source>
</evidence>
<evidence type="ECO:0000259" key="1">
    <source>
        <dbReference type="PROSITE" id="PS50055"/>
    </source>
</evidence>
<organism evidence="4 5">
    <name type="scientific">Heligmosomoides polygyrus</name>
    <name type="common">Parasitic roundworm</name>
    <dbReference type="NCBI Taxonomy" id="6339"/>
    <lineage>
        <taxon>Eukaryota</taxon>
        <taxon>Metazoa</taxon>
        <taxon>Ecdysozoa</taxon>
        <taxon>Nematoda</taxon>
        <taxon>Chromadorea</taxon>
        <taxon>Rhabditida</taxon>
        <taxon>Rhabditina</taxon>
        <taxon>Rhabditomorpha</taxon>
        <taxon>Strongyloidea</taxon>
        <taxon>Heligmosomidae</taxon>
        <taxon>Heligmosomoides</taxon>
    </lineage>
</organism>
<dbReference type="SMART" id="SM00404">
    <property type="entry name" value="PTPc_motif"/>
    <property type="match status" value="1"/>
</dbReference>
<feature type="domain" description="Tyrosine specific protein phosphatases" evidence="2">
    <location>
        <begin position="139"/>
        <end position="214"/>
    </location>
</feature>
<dbReference type="WBParaSite" id="HPBE_0002356201-mRNA-1">
    <property type="protein sequence ID" value="HPBE_0002356201-mRNA-1"/>
    <property type="gene ID" value="HPBE_0002356201"/>
</dbReference>